<dbReference type="RefSeq" id="XP_001484055.2">
    <property type="nucleotide sequence ID" value="XM_001484005.1"/>
</dbReference>
<dbReference type="OrthoDB" id="3981301at2759"/>
<organism evidence="2 3">
    <name type="scientific">Meyerozyma guilliermondii (strain ATCC 6260 / CBS 566 / DSM 6381 / JCM 1539 / NBRC 10279 / NRRL Y-324)</name>
    <name type="common">Yeast</name>
    <name type="synonym">Candida guilliermondii</name>
    <dbReference type="NCBI Taxonomy" id="294746"/>
    <lineage>
        <taxon>Eukaryota</taxon>
        <taxon>Fungi</taxon>
        <taxon>Dikarya</taxon>
        <taxon>Ascomycota</taxon>
        <taxon>Saccharomycotina</taxon>
        <taxon>Pichiomycetes</taxon>
        <taxon>Debaryomycetaceae</taxon>
        <taxon>Meyerozyma</taxon>
    </lineage>
</organism>
<dbReference type="Proteomes" id="UP000001997">
    <property type="component" value="Unassembled WGS sequence"/>
</dbReference>
<protein>
    <submittedName>
        <fullName evidence="2">Uncharacterized protein</fullName>
    </submittedName>
</protein>
<feature type="region of interest" description="Disordered" evidence="1">
    <location>
        <begin position="1"/>
        <end position="131"/>
    </location>
</feature>
<dbReference type="InParanoid" id="A5DJI5"/>
<feature type="compositionally biased region" description="Polar residues" evidence="1">
    <location>
        <begin position="355"/>
        <end position="365"/>
    </location>
</feature>
<feature type="compositionally biased region" description="Basic and acidic residues" evidence="1">
    <location>
        <begin position="59"/>
        <end position="73"/>
    </location>
</feature>
<dbReference type="GeneID" id="5126019"/>
<dbReference type="KEGG" id="pgu:PGUG_03436"/>
<dbReference type="eggNOG" id="ENOG502RPUK">
    <property type="taxonomic scope" value="Eukaryota"/>
</dbReference>
<evidence type="ECO:0000256" key="1">
    <source>
        <dbReference type="SAM" id="MobiDB-lite"/>
    </source>
</evidence>
<evidence type="ECO:0000313" key="3">
    <source>
        <dbReference type="Proteomes" id="UP000001997"/>
    </source>
</evidence>
<name>A5DJI5_PICGU</name>
<proteinExistence type="predicted"/>
<dbReference type="EMBL" id="CH408158">
    <property type="protein sequence ID" value="EDK39338.2"/>
    <property type="molecule type" value="Genomic_DNA"/>
</dbReference>
<gene>
    <name evidence="2" type="ORF">PGUG_03436</name>
</gene>
<accession>A5DJI5</accession>
<dbReference type="AlphaFoldDB" id="A5DJI5"/>
<dbReference type="HOGENOM" id="CLU_428252_0_0_1"/>
<keyword evidence="3" id="KW-1185">Reference proteome</keyword>
<feature type="region of interest" description="Disordered" evidence="1">
    <location>
        <begin position="544"/>
        <end position="590"/>
    </location>
</feature>
<feature type="region of interest" description="Disordered" evidence="1">
    <location>
        <begin position="345"/>
        <end position="368"/>
    </location>
</feature>
<dbReference type="OMA" id="PANFYYD"/>
<feature type="compositionally biased region" description="Polar residues" evidence="1">
    <location>
        <begin position="120"/>
        <end position="131"/>
    </location>
</feature>
<evidence type="ECO:0000313" key="2">
    <source>
        <dbReference type="EMBL" id="EDK39338.2"/>
    </source>
</evidence>
<reference evidence="2 3" key="1">
    <citation type="journal article" date="2009" name="Nature">
        <title>Evolution of pathogenicity and sexual reproduction in eight Candida genomes.</title>
        <authorList>
            <person name="Butler G."/>
            <person name="Rasmussen M.D."/>
            <person name="Lin M.F."/>
            <person name="Santos M.A."/>
            <person name="Sakthikumar S."/>
            <person name="Munro C.A."/>
            <person name="Rheinbay E."/>
            <person name="Grabherr M."/>
            <person name="Forche A."/>
            <person name="Reedy J.L."/>
            <person name="Agrafioti I."/>
            <person name="Arnaud M.B."/>
            <person name="Bates S."/>
            <person name="Brown A.J."/>
            <person name="Brunke S."/>
            <person name="Costanzo M.C."/>
            <person name="Fitzpatrick D.A."/>
            <person name="de Groot P.W."/>
            <person name="Harris D."/>
            <person name="Hoyer L.L."/>
            <person name="Hube B."/>
            <person name="Klis F.M."/>
            <person name="Kodira C."/>
            <person name="Lennard N."/>
            <person name="Logue M.E."/>
            <person name="Martin R."/>
            <person name="Neiman A.M."/>
            <person name="Nikolaou E."/>
            <person name="Quail M.A."/>
            <person name="Quinn J."/>
            <person name="Santos M.C."/>
            <person name="Schmitzberger F.F."/>
            <person name="Sherlock G."/>
            <person name="Shah P."/>
            <person name="Silverstein K.A."/>
            <person name="Skrzypek M.S."/>
            <person name="Soll D."/>
            <person name="Staggs R."/>
            <person name="Stansfield I."/>
            <person name="Stumpf M.P."/>
            <person name="Sudbery P.E."/>
            <person name="Srikantha T."/>
            <person name="Zeng Q."/>
            <person name="Berman J."/>
            <person name="Berriman M."/>
            <person name="Heitman J."/>
            <person name="Gow N.A."/>
            <person name="Lorenz M.C."/>
            <person name="Birren B.W."/>
            <person name="Kellis M."/>
            <person name="Cuomo C.A."/>
        </authorList>
    </citation>
    <scope>NUCLEOTIDE SEQUENCE [LARGE SCALE GENOMIC DNA]</scope>
    <source>
        <strain evidence="3">ATCC 6260 / CBS 566 / DSM 6381 / JCM 1539 / NBRC 10279 / NRRL Y-324</strain>
    </source>
</reference>
<feature type="compositionally biased region" description="Polar residues" evidence="1">
    <location>
        <begin position="559"/>
        <end position="569"/>
    </location>
</feature>
<sequence length="631" mass="68982">MSSLPIPSHMSSGGGRMHRHRRSGAISGDFDAMGLGLFSSPPPFASSASSNQGLPLSDDLDRHFQFDNEKDFTNKPISSSFAFPSKSPDPSYPASPQHSCASPIRRPRPSSVLNSPIRMASQNRPQSQVNSPSTKFFMTEETSLDAQNVPDPLIDLDDVLHSNLHIGDQSTIGTPHDDFLASPFIKPNASPFVSSPLSVQNTTLFHQPIHEATADDIAEELEDKKGTRVSDDDCEIFAQAPNTLTDFYYNGSCNSSTSSLRSFSNSNKVTNQMIEKTFSNGSKDSYNSGQNQLNSINTPPSKRSGAMANRYQSFYDQSYKISNALKVSSSESVNLTVSTSNDVATNDSKERTLGHSKSLQSLKSTSMKRKVAKGTLRFQDARVHYTPHLAMESTSMERPSVMLRLSSKTGSNSEKPLAPKPYAEPVEQTLRAHMEPLLASKLSSNSPSSLKSETSSTILSANSTVQSTDHSSLLSGGEYNKAKSWTSLNEEKPSKAPSIVVSTDCEQVPSPSTGSTCQQFPPNNVEDELAVSSRTSIIIDPSVEQTSPKKSPRRAASPIESSFLRSTQIPKYVPKDSTTRSQKIGHRKSKSMSLLLHRSFSAISNSSEVTASGSPEKRHRRFRDWFKKYND</sequence>